<reference evidence="2" key="1">
    <citation type="journal article" date="2020" name="Syst. Appl. Microbiol.">
        <title>Streptomyces alkaliterrae sp. nov., isolated from an alkaline soil, and emended descriptions of Streptomyces alkaliphilus, Streptomyces calidiresistens and Streptomyces durbertensis.</title>
        <authorList>
            <person name="Swiecimska M."/>
            <person name="Golinska P."/>
            <person name="Nouioui I."/>
            <person name="Wypij M."/>
            <person name="Rai M."/>
            <person name="Sangal V."/>
            <person name="Goodfellow M."/>
        </authorList>
    </citation>
    <scope>NUCLEOTIDE SEQUENCE [LARGE SCALE GENOMIC DNA]</scope>
    <source>
        <strain evidence="2">DSM 104538</strain>
    </source>
</reference>
<evidence type="ECO:0000313" key="2">
    <source>
        <dbReference type="Proteomes" id="UP000766698"/>
    </source>
</evidence>
<dbReference type="Proteomes" id="UP000766698">
    <property type="component" value="Unassembled WGS sequence"/>
</dbReference>
<gene>
    <name evidence="1" type="ORF">GL263_18295</name>
</gene>
<dbReference type="InterPro" id="IPR046300">
    <property type="entry name" value="DUF6415"/>
</dbReference>
<protein>
    <submittedName>
        <fullName evidence="1">Uncharacterized protein</fullName>
    </submittedName>
</protein>
<dbReference type="EMBL" id="WMLF01000292">
    <property type="protein sequence ID" value="MBB1245497.1"/>
    <property type="molecule type" value="Genomic_DNA"/>
</dbReference>
<comment type="caution">
    <text evidence="1">The sequence shown here is derived from an EMBL/GenBank/DDBJ whole genome shotgun (WGS) entry which is preliminary data.</text>
</comment>
<dbReference type="Pfam" id="PF19979">
    <property type="entry name" value="DUF6415"/>
    <property type="match status" value="1"/>
</dbReference>
<accession>A0ABR6EJH9</accession>
<organism evidence="1 2">
    <name type="scientific">Streptomyces durbertensis</name>
    <dbReference type="NCBI Taxonomy" id="2448886"/>
    <lineage>
        <taxon>Bacteria</taxon>
        <taxon>Bacillati</taxon>
        <taxon>Actinomycetota</taxon>
        <taxon>Actinomycetes</taxon>
        <taxon>Kitasatosporales</taxon>
        <taxon>Streptomycetaceae</taxon>
        <taxon>Streptomyces</taxon>
    </lineage>
</organism>
<proteinExistence type="predicted"/>
<evidence type="ECO:0000313" key="1">
    <source>
        <dbReference type="EMBL" id="MBB1245497.1"/>
    </source>
</evidence>
<name>A0ABR6EJH9_9ACTN</name>
<keyword evidence="2" id="KW-1185">Reference proteome</keyword>
<sequence length="169" mass="18708">MLMLNTAVRDDTAVPVRVKDPSIPTIPCTVPEASQLRRVLAGLRRWSPVDWDQVYDDLDVVLHGETEVSHHAAGRPGRGPLPEYEDADEMVERFRGALRQLVNRGLREDAQIQHLDIAVLIEQAHTLTAEALPGDSSPARGDLRRLAGIVLRLAERLEETGIVKGLVEC</sequence>